<comment type="subcellular location">
    <subcellularLocation>
        <location evidence="6">Cytoplasm</location>
    </subcellularLocation>
</comment>
<evidence type="ECO:0000256" key="6">
    <source>
        <dbReference type="HAMAP-Rule" id="MF_00693"/>
    </source>
</evidence>
<evidence type="ECO:0000256" key="5">
    <source>
        <dbReference type="ARBA" id="ARBA00023163"/>
    </source>
</evidence>
<evidence type="ECO:0000313" key="10">
    <source>
        <dbReference type="Proteomes" id="UP000070457"/>
    </source>
</evidence>
<keyword evidence="2 6" id="KW-0963">Cytoplasm</keyword>
<keyword evidence="5 6" id="KW-0804">Transcription</keyword>
<keyword evidence="3 6" id="KW-0805">Transcription regulation</keyword>
<evidence type="ECO:0000256" key="2">
    <source>
        <dbReference type="ARBA" id="ARBA00022490"/>
    </source>
</evidence>
<comment type="caution">
    <text evidence="9">The sequence shown here is derived from an EMBL/GenBank/DDBJ whole genome shotgun (WGS) entry which is preliminary data.</text>
</comment>
<dbReference type="HAMAP" id="MF_00693">
    <property type="entry name" value="Transcrip_reg_TACO1"/>
    <property type="match status" value="1"/>
</dbReference>
<dbReference type="InterPro" id="IPR048300">
    <property type="entry name" value="TACO1_YebC-like_2nd/3rd_dom"/>
</dbReference>
<organism evidence="9 10">
    <name type="scientific">candidate division WS6 bacterium OLB20</name>
    <dbReference type="NCBI Taxonomy" id="1617426"/>
    <lineage>
        <taxon>Bacteria</taxon>
        <taxon>Candidatus Dojkabacteria</taxon>
    </lineage>
</organism>
<dbReference type="InterPro" id="IPR026564">
    <property type="entry name" value="Transcrip_reg_TACO1-like_dom3"/>
</dbReference>
<evidence type="ECO:0000256" key="1">
    <source>
        <dbReference type="ARBA" id="ARBA00008724"/>
    </source>
</evidence>
<sequence length="263" mass="28564">MSGHSKWAKIKRAKGANDAKRGALFTKLGRNITVAASEGGGDPDMNFALRLAVDKAKAANMPSDNIERAIKKGTGEGEKVQITRISYEALGPGGTGIIIDCQTDNTNRTVAEVRKLVESAGGKMVAVGSVSWQFEEKGLITVIPAKVKKAEKYGAEDTWEQVDLEEAQLELLETEGIEDMSESSAEDDDGNTYRVLEVLTDKTDFASVLKSIEEQTFRVESAELVKVAKEQVALSDEDRKRLDAVVESLDDHDDVDSVWTNAA</sequence>
<dbReference type="PANTHER" id="PTHR12532:SF6">
    <property type="entry name" value="TRANSCRIPTIONAL REGULATORY PROTEIN YEBC-RELATED"/>
    <property type="match status" value="1"/>
</dbReference>
<gene>
    <name evidence="9" type="ORF">TR69_WS6001000610</name>
</gene>
<dbReference type="Gene3D" id="1.10.10.200">
    <property type="match status" value="1"/>
</dbReference>
<dbReference type="Pfam" id="PF01709">
    <property type="entry name" value="Transcrip_reg"/>
    <property type="match status" value="1"/>
</dbReference>
<evidence type="ECO:0000256" key="3">
    <source>
        <dbReference type="ARBA" id="ARBA00023015"/>
    </source>
</evidence>
<feature type="domain" description="TACO1/YebC-like N-terminal" evidence="8">
    <location>
        <begin position="5"/>
        <end position="76"/>
    </location>
</feature>
<dbReference type="FunFam" id="1.10.10.200:FF:000002">
    <property type="entry name" value="Probable transcriptional regulatory protein CLM62_37755"/>
    <property type="match status" value="1"/>
</dbReference>
<dbReference type="SUPFAM" id="SSF75625">
    <property type="entry name" value="YebC-like"/>
    <property type="match status" value="1"/>
</dbReference>
<dbReference type="NCBIfam" id="TIGR01033">
    <property type="entry name" value="YebC/PmpR family DNA-binding transcriptional regulator"/>
    <property type="match status" value="1"/>
</dbReference>
<protein>
    <recommendedName>
        <fullName evidence="6">Probable transcriptional regulatory protein TR69_WS6001000610</fullName>
    </recommendedName>
</protein>
<dbReference type="GO" id="GO:0003677">
    <property type="term" value="F:DNA binding"/>
    <property type="evidence" value="ECO:0007669"/>
    <property type="project" value="UniProtKB-UniRule"/>
</dbReference>
<evidence type="ECO:0000259" key="7">
    <source>
        <dbReference type="Pfam" id="PF01709"/>
    </source>
</evidence>
<keyword evidence="4 6" id="KW-0238">DNA-binding</keyword>
<dbReference type="NCBIfam" id="NF009044">
    <property type="entry name" value="PRK12378.1"/>
    <property type="match status" value="1"/>
</dbReference>
<dbReference type="InterPro" id="IPR017856">
    <property type="entry name" value="Integrase-like_N"/>
</dbReference>
<name>A0A136LY59_9BACT</name>
<reference evidence="9 10" key="1">
    <citation type="submission" date="2015-02" db="EMBL/GenBank/DDBJ databases">
        <title>Improved understanding of the partial-nitritation anammox process through 23 genomes representing the majority of the microbial community.</title>
        <authorList>
            <person name="Speth D.R."/>
            <person name="In T Zandt M."/>
            <person name="Guerrero Cruz S."/>
            <person name="Jetten M.S."/>
            <person name="Dutilh B.E."/>
        </authorList>
    </citation>
    <scope>NUCLEOTIDE SEQUENCE [LARGE SCALE GENOMIC DNA]</scope>
    <source>
        <strain evidence="9">OLB20</strain>
    </source>
</reference>
<dbReference type="GO" id="GO:0006355">
    <property type="term" value="P:regulation of DNA-templated transcription"/>
    <property type="evidence" value="ECO:0007669"/>
    <property type="project" value="UniProtKB-UniRule"/>
</dbReference>
<dbReference type="GO" id="GO:0005829">
    <property type="term" value="C:cytosol"/>
    <property type="evidence" value="ECO:0007669"/>
    <property type="project" value="TreeGrafter"/>
</dbReference>
<dbReference type="NCBIfam" id="NF001030">
    <property type="entry name" value="PRK00110.1"/>
    <property type="match status" value="1"/>
</dbReference>
<dbReference type="InterPro" id="IPR049083">
    <property type="entry name" value="TACO1_YebC_N"/>
</dbReference>
<dbReference type="PANTHER" id="PTHR12532">
    <property type="entry name" value="TRANSLATIONAL ACTIVATOR OF CYTOCHROME C OXIDASE 1"/>
    <property type="match status" value="1"/>
</dbReference>
<dbReference type="EMBL" id="JYNZ01000003">
    <property type="protein sequence ID" value="KXK26604.1"/>
    <property type="molecule type" value="Genomic_DNA"/>
</dbReference>
<evidence type="ECO:0000313" key="9">
    <source>
        <dbReference type="EMBL" id="KXK26604.1"/>
    </source>
</evidence>
<evidence type="ECO:0000256" key="4">
    <source>
        <dbReference type="ARBA" id="ARBA00023125"/>
    </source>
</evidence>
<dbReference type="Pfam" id="PF20772">
    <property type="entry name" value="TACO1_YebC_N"/>
    <property type="match status" value="1"/>
</dbReference>
<dbReference type="Gene3D" id="3.30.70.980">
    <property type="match status" value="2"/>
</dbReference>
<dbReference type="Proteomes" id="UP000070457">
    <property type="component" value="Unassembled WGS sequence"/>
</dbReference>
<proteinExistence type="inferred from homology"/>
<dbReference type="AlphaFoldDB" id="A0A136LY59"/>
<accession>A0A136LY59</accession>
<comment type="similarity">
    <text evidence="1 6">Belongs to the TACO1 family.</text>
</comment>
<dbReference type="InterPro" id="IPR029072">
    <property type="entry name" value="YebC-like"/>
</dbReference>
<evidence type="ECO:0000259" key="8">
    <source>
        <dbReference type="Pfam" id="PF20772"/>
    </source>
</evidence>
<feature type="domain" description="TACO1/YebC-like second and third" evidence="7">
    <location>
        <begin position="84"/>
        <end position="262"/>
    </location>
</feature>
<dbReference type="InterPro" id="IPR002876">
    <property type="entry name" value="Transcrip_reg_TACO1-like"/>
</dbReference>
<dbReference type="STRING" id="1617426.TR69_WS6001000610"/>